<dbReference type="Proteomes" id="UP000028837">
    <property type="component" value="Unassembled WGS sequence"/>
</dbReference>
<feature type="region of interest" description="Disordered" evidence="2">
    <location>
        <begin position="764"/>
        <end position="788"/>
    </location>
</feature>
<reference evidence="3 4" key="1">
    <citation type="submission" date="2014-02" db="EMBL/GenBank/DDBJ databases">
        <authorList>
            <person name="Sibley D."/>
            <person name="Venepally P."/>
            <person name="Karamycheva S."/>
            <person name="Hadjithomas M."/>
            <person name="Khan A."/>
            <person name="Brunk B."/>
            <person name="Roos D."/>
            <person name="Caler E."/>
            <person name="Lorenzi H."/>
        </authorList>
    </citation>
    <scope>NUCLEOTIDE SEQUENCE [LARGE SCALE GENOMIC DNA]</scope>
    <source>
        <strain evidence="3 4">GAB2-2007-GAL-DOM2</strain>
    </source>
</reference>
<feature type="region of interest" description="Disordered" evidence="2">
    <location>
        <begin position="127"/>
        <end position="151"/>
    </location>
</feature>
<gene>
    <name evidence="3" type="ORF">TGDOM2_202220</name>
</gene>
<feature type="region of interest" description="Disordered" evidence="2">
    <location>
        <begin position="806"/>
        <end position="852"/>
    </location>
</feature>
<feature type="region of interest" description="Disordered" evidence="2">
    <location>
        <begin position="925"/>
        <end position="980"/>
    </location>
</feature>
<evidence type="ECO:0000256" key="1">
    <source>
        <dbReference type="SAM" id="Coils"/>
    </source>
</evidence>
<feature type="compositionally biased region" description="Polar residues" evidence="2">
    <location>
        <begin position="937"/>
        <end position="946"/>
    </location>
</feature>
<name>A0A086K9D5_TOXGO</name>
<proteinExistence type="predicted"/>
<keyword evidence="1" id="KW-0175">Coiled coil</keyword>
<feature type="compositionally biased region" description="Basic residues" evidence="2">
    <location>
        <begin position="129"/>
        <end position="144"/>
    </location>
</feature>
<sequence length="1148" mass="122037">MAHSEISLFAEQLDELCGGSVSSRAGRRDDARLLTLDTSILRGRQAGDAHEPRRKNRCGRSVGTRDRLTEAALSPTAAACEAALLSCNSFNSYRLATVIPPEPGRGTWEGDNFDADPESLSLQEIASRGSRRPLRRVPQRGRHRSLADTDVSKRPLLSTAQLVALLNARSSGNSVSPCSRGDELSFFGAEAGAVSERKNVTSSLAGVSSLREGLASTDGGGSPHLWKDSGTVCAGKEALLSADLEYPFSARTPISAALANDVLTAAAAAAAKEEAAALQSARDALGSAVFRQAVATAKAEEEQKHLLQLLAKQAEQQAVVSRELESLRNSQKALAQQQEQLQLKQDLLQRQEASNVYAQLQRERDILENQHAKLLKGFSELQLQKATLTPTRDNETGLQVSTEISKLQPASPALPSSVSSPAASHASSPLVRGVCATAERPTATTTRLSSSPAPSSKDQSEAAPLALKVGGAPRGPPPEQTSNLPVSVHVSKTVTTPPMPRVSPDPRLGPASGPSPIRVVRALAGKQPLICTEKQGKVVSSTPVSRAPRVSYPGLQRPFSVPVQHLSRQAASVATVSPAASRPSEGVPFSSSKTTLGGLCAAVCCGGPPSTISSPHGMHATEYPILPTVSVPAAIRSSSVPLTPAVGASGPRAASQGWPRAATRPLQTSLHSTVGAEVGAIVGSQPVGFDANATTVSSSSASPVPRVYYRTRFGARAGQPSVTVPVPPHSQPGPYVTYRPLFAFPQQSSWLSPLSVPGVVLGPPRSASSDTCAPPSPVAPVQAGTTPVNPSAPVVEFCQPVESERGFSPLLRPRGRDFQRERSQPDRRRESFSNERGKQPENSTISGTEGWVKFESPREEPWELEDAASVSGRVLELRHQRRQLQKQRQALLQQHFEREEVERERMKRKEEEDRAVVKKEQKLHRCREGDCPEQGSERSPSVSGVKTNARRTGKPEKQRTRTATTGVQTGHPAAASASQVSCVFRSSPAASPTRQGRGDVATLESPPEFCHWPQPPGTGKEACLQTRLQERWGLAAPGNSSDMSAVTAAAAAAAAEAARTAARRAADGVQEAAAAILEPIQPIQKRLVQLFGSRAPSRRENMRRYVLPQSTSHLTYYYPSVGVSTGAGPQGMPPYAWGVPRVVTEATR</sequence>
<dbReference type="AlphaFoldDB" id="A0A086K9D5"/>
<organism evidence="3 4">
    <name type="scientific">Toxoplasma gondii GAB2-2007-GAL-DOM2</name>
    <dbReference type="NCBI Taxonomy" id="1130820"/>
    <lineage>
        <taxon>Eukaryota</taxon>
        <taxon>Sar</taxon>
        <taxon>Alveolata</taxon>
        <taxon>Apicomplexa</taxon>
        <taxon>Conoidasida</taxon>
        <taxon>Coccidia</taxon>
        <taxon>Eucoccidiorida</taxon>
        <taxon>Eimeriorina</taxon>
        <taxon>Sarcocystidae</taxon>
        <taxon>Toxoplasma</taxon>
    </lineage>
</organism>
<feature type="coiled-coil region" evidence="1">
    <location>
        <begin position="874"/>
        <end position="912"/>
    </location>
</feature>
<dbReference type="VEuPathDB" id="ToxoDB:TGDOM2_202220"/>
<dbReference type="OrthoDB" id="332293at2759"/>
<evidence type="ECO:0000313" key="4">
    <source>
        <dbReference type="Proteomes" id="UP000028837"/>
    </source>
</evidence>
<comment type="caution">
    <text evidence="3">The sequence shown here is derived from an EMBL/GenBank/DDBJ whole genome shotgun (WGS) entry which is preliminary data.</text>
</comment>
<evidence type="ECO:0000256" key="2">
    <source>
        <dbReference type="SAM" id="MobiDB-lite"/>
    </source>
</evidence>
<feature type="compositionally biased region" description="Basic and acidic residues" evidence="2">
    <location>
        <begin position="814"/>
        <end position="839"/>
    </location>
</feature>
<accession>A0A086K9D5</accession>
<protein>
    <submittedName>
        <fullName evidence="3">Uncharacterized protein</fullName>
    </submittedName>
</protein>
<dbReference type="EMBL" id="AHZU02000723">
    <property type="protein sequence ID" value="KFG41003.1"/>
    <property type="molecule type" value="Genomic_DNA"/>
</dbReference>
<feature type="coiled-coil region" evidence="1">
    <location>
        <begin position="297"/>
        <end position="377"/>
    </location>
</feature>
<feature type="compositionally biased region" description="Low complexity" evidence="2">
    <location>
        <begin position="409"/>
        <end position="456"/>
    </location>
</feature>
<feature type="region of interest" description="Disordered" evidence="2">
    <location>
        <begin position="406"/>
        <end position="463"/>
    </location>
</feature>
<evidence type="ECO:0000313" key="3">
    <source>
        <dbReference type="EMBL" id="KFG41003.1"/>
    </source>
</evidence>